<comment type="caution">
    <text evidence="7">The sequence shown here is derived from an EMBL/GenBank/DDBJ whole genome shotgun (WGS) entry which is preliminary data.</text>
</comment>
<dbReference type="InterPro" id="IPR050315">
    <property type="entry name" value="FAD-oxidoreductase_2"/>
</dbReference>
<dbReference type="Pfam" id="PF00890">
    <property type="entry name" value="FAD_binding_2"/>
    <property type="match status" value="1"/>
</dbReference>
<reference evidence="7 8" key="1">
    <citation type="submission" date="2019-06" db="EMBL/GenBank/DDBJ databases">
        <title>Amycolatopsis alkalitolerans sp. nov., isolated from Gastrodia elata Blume.</title>
        <authorList>
            <person name="Narsing Rao M.P."/>
            <person name="Li W.J."/>
        </authorList>
    </citation>
    <scope>NUCLEOTIDE SEQUENCE [LARGE SCALE GENOMIC DNA]</scope>
    <source>
        <strain evidence="7 8">SYSUP0005</strain>
    </source>
</reference>
<gene>
    <name evidence="7" type="ORF">FG385_03805</name>
</gene>
<evidence type="ECO:0000313" key="8">
    <source>
        <dbReference type="Proteomes" id="UP000305546"/>
    </source>
</evidence>
<dbReference type="NCBIfam" id="NF006130">
    <property type="entry name" value="PRK08274.1"/>
    <property type="match status" value="1"/>
</dbReference>
<dbReference type="InterPro" id="IPR036188">
    <property type="entry name" value="FAD/NAD-bd_sf"/>
</dbReference>
<dbReference type="Gene3D" id="3.90.700.10">
    <property type="entry name" value="Succinate dehydrogenase/fumarate reductase flavoprotein, catalytic domain"/>
    <property type="match status" value="1"/>
</dbReference>
<dbReference type="SUPFAM" id="SSF56425">
    <property type="entry name" value="Succinate dehydrogenase/fumarate reductase flavoprotein, catalytic domain"/>
    <property type="match status" value="1"/>
</dbReference>
<comment type="cofactor">
    <cofactor evidence="1">
        <name>FAD</name>
        <dbReference type="ChEBI" id="CHEBI:57692"/>
    </cofactor>
</comment>
<evidence type="ECO:0000256" key="2">
    <source>
        <dbReference type="ARBA" id="ARBA00022630"/>
    </source>
</evidence>
<dbReference type="AlphaFoldDB" id="A0A5C4MBC5"/>
<dbReference type="PRINTS" id="PR00368">
    <property type="entry name" value="FADPNR"/>
</dbReference>
<evidence type="ECO:0000256" key="1">
    <source>
        <dbReference type="ARBA" id="ARBA00001974"/>
    </source>
</evidence>
<dbReference type="Gene3D" id="3.50.50.60">
    <property type="entry name" value="FAD/NAD(P)-binding domain"/>
    <property type="match status" value="1"/>
</dbReference>
<dbReference type="InterPro" id="IPR027477">
    <property type="entry name" value="Succ_DH/fumarate_Rdtase_cat_sf"/>
</dbReference>
<dbReference type="SUPFAM" id="SSF51905">
    <property type="entry name" value="FAD/NAD(P)-binding domain"/>
    <property type="match status" value="1"/>
</dbReference>
<evidence type="ECO:0000256" key="5">
    <source>
        <dbReference type="SAM" id="MobiDB-lite"/>
    </source>
</evidence>
<protein>
    <submittedName>
        <fullName evidence="7">FAD-dependent oxidoreductase</fullName>
    </submittedName>
</protein>
<accession>A0A5C4MBC5</accession>
<proteinExistence type="predicted"/>
<evidence type="ECO:0000256" key="3">
    <source>
        <dbReference type="ARBA" id="ARBA00022827"/>
    </source>
</evidence>
<dbReference type="InterPro" id="IPR003953">
    <property type="entry name" value="FAD-dep_OxRdtase_2_FAD-bd"/>
</dbReference>
<dbReference type="PANTHER" id="PTHR43400:SF7">
    <property type="entry name" value="FAD-DEPENDENT OXIDOREDUCTASE 2 FAD BINDING DOMAIN-CONTAINING PROTEIN"/>
    <property type="match status" value="1"/>
</dbReference>
<feature type="domain" description="FAD-dependent oxidoreductase 2 FAD-binding" evidence="6">
    <location>
        <begin position="47"/>
        <end position="474"/>
    </location>
</feature>
<keyword evidence="2" id="KW-0285">Flavoprotein</keyword>
<keyword evidence="4" id="KW-0560">Oxidoreductase</keyword>
<dbReference type="Proteomes" id="UP000305546">
    <property type="component" value="Unassembled WGS sequence"/>
</dbReference>
<name>A0A5C4MBC5_9PSEU</name>
<feature type="region of interest" description="Disordered" evidence="5">
    <location>
        <begin position="1"/>
        <end position="45"/>
    </location>
</feature>
<evidence type="ECO:0000313" key="7">
    <source>
        <dbReference type="EMBL" id="TNC29210.1"/>
    </source>
</evidence>
<evidence type="ECO:0000256" key="4">
    <source>
        <dbReference type="ARBA" id="ARBA00023002"/>
    </source>
</evidence>
<keyword evidence="3" id="KW-0274">FAD</keyword>
<dbReference type="PANTHER" id="PTHR43400">
    <property type="entry name" value="FUMARATE REDUCTASE"/>
    <property type="match status" value="1"/>
</dbReference>
<evidence type="ECO:0000259" key="6">
    <source>
        <dbReference type="Pfam" id="PF00890"/>
    </source>
</evidence>
<dbReference type="PRINTS" id="PR00411">
    <property type="entry name" value="PNDRDTASEI"/>
</dbReference>
<organism evidence="7 8">
    <name type="scientific">Amycolatopsis alkalitolerans</name>
    <dbReference type="NCBI Taxonomy" id="2547244"/>
    <lineage>
        <taxon>Bacteria</taxon>
        <taxon>Bacillati</taxon>
        <taxon>Actinomycetota</taxon>
        <taxon>Actinomycetes</taxon>
        <taxon>Pseudonocardiales</taxon>
        <taxon>Pseudonocardiaceae</taxon>
        <taxon>Amycolatopsis</taxon>
    </lineage>
</organism>
<dbReference type="GO" id="GO:0033765">
    <property type="term" value="F:steroid dehydrogenase activity, acting on the CH-CH group of donors"/>
    <property type="evidence" value="ECO:0007669"/>
    <property type="project" value="UniProtKB-ARBA"/>
</dbReference>
<keyword evidence="8" id="KW-1185">Reference proteome</keyword>
<sequence>MRCASTPRKRASGWTPARASRTPSTPAPDAPSKEKSMTTSASSPSPVVVVGAGIAGLSAAVSAAEQGGSVVLVDRAGPLDAGGNTKWTSAYLRLDDVYEPSESFVEEVVGFSGDRTSKEYIETLVDRLPETMEWIQRHGVRFRRFPTYFVNSNRPRLQPHGGGEALLNTLRPVAEKLGVEFRYHTTARSLVTAADGRVTGVVVTGPDGEQVLPARAVVLASGGFEGDPAALADELPGDVSTLIPIAPGVALNKGEGIRMALQAGARRSGQWDSFHAEPVDPRADNPEALVMVFPYGILVNKDGERFIDEGRGTVDETYESTARAVWSQPGGTAYFITDRKFERVADRERGVLTSRKPITAGSLAELASALGLPADRLAETITAYNKSVVDGEFDWRRPDGKHTEGLTPPKSNWALPIDEAPLLAYPVACAIVFTFGGLETDPEARVISEQGAPIPGLYAAGECTGIYYDKYPGGTSVLRGMVFGRVAGIAAATA</sequence>
<dbReference type="EMBL" id="VDFW01000002">
    <property type="protein sequence ID" value="TNC29210.1"/>
    <property type="molecule type" value="Genomic_DNA"/>
</dbReference>